<evidence type="ECO:0000259" key="5">
    <source>
        <dbReference type="PROSITE" id="PS51656"/>
    </source>
</evidence>
<evidence type="ECO:0000313" key="6">
    <source>
        <dbReference type="EMBL" id="QTA88612.1"/>
    </source>
</evidence>
<sequence length="174" mass="20088">MLLRGYRKKIFRADCNPSFQNVHCHAHLDEDVSEVIPYLNAELGGHQFIKEPPSVTFKIYGRLITIYAKKIAVNALKDEAEADKILTWLKNQMNEIWERRKEIEPLYENAPHPKVIEILKLLPKTNCRECGQPTCMVFASLAAEGVKGVEDCPQLTEENQEHLSKYLSQFKLDY</sequence>
<keyword evidence="2" id="KW-0479">Metal-binding</keyword>
<dbReference type="PANTHER" id="PTHR36214">
    <property type="match status" value="1"/>
</dbReference>
<proteinExistence type="predicted"/>
<dbReference type="Pfam" id="PF04060">
    <property type="entry name" value="FeS"/>
    <property type="match status" value="1"/>
</dbReference>
<evidence type="ECO:0000256" key="3">
    <source>
        <dbReference type="ARBA" id="ARBA00023004"/>
    </source>
</evidence>
<evidence type="ECO:0000256" key="4">
    <source>
        <dbReference type="ARBA" id="ARBA00023014"/>
    </source>
</evidence>
<dbReference type="RefSeq" id="WP_207683300.1">
    <property type="nucleotide sequence ID" value="NZ_CP061800.1"/>
</dbReference>
<organism evidence="6 7">
    <name type="scientific">Desulfonema magnum</name>
    <dbReference type="NCBI Taxonomy" id="45655"/>
    <lineage>
        <taxon>Bacteria</taxon>
        <taxon>Pseudomonadati</taxon>
        <taxon>Thermodesulfobacteriota</taxon>
        <taxon>Desulfobacteria</taxon>
        <taxon>Desulfobacterales</taxon>
        <taxon>Desulfococcaceae</taxon>
        <taxon>Desulfonema</taxon>
    </lineage>
</organism>
<keyword evidence="4" id="KW-0411">Iron-sulfur</keyword>
<keyword evidence="7" id="KW-1185">Reference proteome</keyword>
<keyword evidence="1" id="KW-0004">4Fe-4S</keyword>
<dbReference type="Proteomes" id="UP000663722">
    <property type="component" value="Chromosome"/>
</dbReference>
<name>A0A975BN56_9BACT</name>
<dbReference type="KEGG" id="dmm:dnm_046590"/>
<evidence type="ECO:0000256" key="1">
    <source>
        <dbReference type="ARBA" id="ARBA00022485"/>
    </source>
</evidence>
<feature type="domain" description="4Fe-4S" evidence="5">
    <location>
        <begin position="102"/>
        <end position="169"/>
    </location>
</feature>
<dbReference type="AlphaFoldDB" id="A0A975BN56"/>
<dbReference type="GO" id="GO:0046872">
    <property type="term" value="F:metal ion binding"/>
    <property type="evidence" value="ECO:0007669"/>
    <property type="project" value="UniProtKB-KW"/>
</dbReference>
<evidence type="ECO:0000313" key="7">
    <source>
        <dbReference type="Proteomes" id="UP000663722"/>
    </source>
</evidence>
<dbReference type="EMBL" id="CP061800">
    <property type="protein sequence ID" value="QTA88612.1"/>
    <property type="molecule type" value="Genomic_DNA"/>
</dbReference>
<accession>A0A975BN56</accession>
<dbReference type="GO" id="GO:0051539">
    <property type="term" value="F:4 iron, 4 sulfur cluster binding"/>
    <property type="evidence" value="ECO:0007669"/>
    <property type="project" value="UniProtKB-KW"/>
</dbReference>
<dbReference type="InterPro" id="IPR051069">
    <property type="entry name" value="ACDS_complex_subunit"/>
</dbReference>
<reference evidence="6" key="1">
    <citation type="journal article" date="2021" name="Microb. Physiol.">
        <title>Proteogenomic Insights into the Physiology of Marine, Sulfate-Reducing, Filamentous Desulfonema limicola and Desulfonema magnum.</title>
        <authorList>
            <person name="Schnaars V."/>
            <person name="Wohlbrand L."/>
            <person name="Scheve S."/>
            <person name="Hinrichs C."/>
            <person name="Reinhardt R."/>
            <person name="Rabus R."/>
        </authorList>
    </citation>
    <scope>NUCLEOTIDE SEQUENCE</scope>
    <source>
        <strain evidence="6">4be13</strain>
    </source>
</reference>
<keyword evidence="3" id="KW-0408">Iron</keyword>
<protein>
    <submittedName>
        <fullName evidence="6">4Fe-4S cluster protein domain-containing protein</fullName>
    </submittedName>
</protein>
<dbReference type="PROSITE" id="PS51656">
    <property type="entry name" value="4FE4S"/>
    <property type="match status" value="1"/>
</dbReference>
<evidence type="ECO:0000256" key="2">
    <source>
        <dbReference type="ARBA" id="ARBA00022723"/>
    </source>
</evidence>
<gene>
    <name evidence="6" type="ORF">dnm_046590</name>
</gene>
<dbReference type="InterPro" id="IPR007202">
    <property type="entry name" value="4Fe-4S_dom"/>
</dbReference>
<dbReference type="PANTHER" id="PTHR36214:SF3">
    <property type="entry name" value="ACETYL-COA DECARBONYLASE_SYNTHASE COMPLEX SUBUNIT GAMMA"/>
    <property type="match status" value="1"/>
</dbReference>
<dbReference type="Gene3D" id="1.10.15.40">
    <property type="entry name" value="Electron transport complex subunit B, putative Fe-S cluster"/>
    <property type="match status" value="1"/>
</dbReference>